<proteinExistence type="predicted"/>
<evidence type="ECO:0000313" key="2">
    <source>
        <dbReference type="EMBL" id="SDR72263.1"/>
    </source>
</evidence>
<dbReference type="EMBL" id="LT629759">
    <property type="protein sequence ID" value="SDR72263.1"/>
    <property type="molecule type" value="Genomic_DNA"/>
</dbReference>
<reference evidence="3" key="1">
    <citation type="submission" date="2016-10" db="EMBL/GenBank/DDBJ databases">
        <authorList>
            <person name="Varghese N."/>
            <person name="Submissions S."/>
        </authorList>
    </citation>
    <scope>NUCLEOTIDE SEQUENCE [LARGE SCALE GENOMIC DNA]</scope>
    <source>
        <strain evidence="3">DSM 22620</strain>
    </source>
</reference>
<dbReference type="Proteomes" id="UP000199480">
    <property type="component" value="Chromosome I"/>
</dbReference>
<gene>
    <name evidence="2" type="ORF">SAMN04489857_0853</name>
</gene>
<protein>
    <submittedName>
        <fullName evidence="2">Uncharacterized protein</fullName>
    </submittedName>
</protein>
<feature type="region of interest" description="Disordered" evidence="1">
    <location>
        <begin position="177"/>
        <end position="226"/>
    </location>
</feature>
<sequence>MTWMVEAHCPGWNIASPGLVASRLPLTRIDVARGIAKSPEDFQGALREMGVNVRESASRKGDWVYSLAGTPSRQVTGSKLGASYTRREVTGWLRSPTRRAQGPVTVRNVREVAAGAIEVNDLRELVALSEAVSVVSKGGFRSLSVMDSAASRMRGMPNREATVARLERAKQYCAEHGILPERSAAQPSRRAAGSTGMRNNHGGGQKHRNGSRPARQQTRRDERPER</sequence>
<name>A0A1H1LCM8_9ACTN</name>
<evidence type="ECO:0000313" key="3">
    <source>
        <dbReference type="Proteomes" id="UP000199480"/>
    </source>
</evidence>
<accession>A0A1H1LCM8</accession>
<organism evidence="2 3">
    <name type="scientific">Parafannyhessea umbonata</name>
    <dbReference type="NCBI Taxonomy" id="604330"/>
    <lineage>
        <taxon>Bacteria</taxon>
        <taxon>Bacillati</taxon>
        <taxon>Actinomycetota</taxon>
        <taxon>Coriobacteriia</taxon>
        <taxon>Coriobacteriales</taxon>
        <taxon>Atopobiaceae</taxon>
        <taxon>Parafannyhessea</taxon>
    </lineage>
</organism>
<evidence type="ECO:0000256" key="1">
    <source>
        <dbReference type="SAM" id="MobiDB-lite"/>
    </source>
</evidence>
<dbReference type="AlphaFoldDB" id="A0A1H1LCM8"/>